<organism evidence="1 2">
    <name type="scientific">Bacillus methanolicus (strain MGA3 / ATCC 53907)</name>
    <dbReference type="NCBI Taxonomy" id="796606"/>
    <lineage>
        <taxon>Bacteria</taxon>
        <taxon>Bacillati</taxon>
        <taxon>Bacillota</taxon>
        <taxon>Bacilli</taxon>
        <taxon>Bacillales</taxon>
        <taxon>Bacillaceae</taxon>
        <taxon>Bacillus</taxon>
    </lineage>
</organism>
<dbReference type="EMBL" id="CP007739">
    <property type="protein sequence ID" value="AIE60704.1"/>
    <property type="molecule type" value="Genomic_DNA"/>
</dbReference>
<sequence>MKELILEIELLFSQGLIQRSASDMPRQRLHIREDGYRGYESIPLIIQRFVLLVPLDYQSHLPVCQHLYGLIVEGFQ</sequence>
<reference evidence="1 2" key="1">
    <citation type="journal article" date="2015" name="BMC Genomics">
        <title>Transcriptome analysis of thermophilic methylotrophic Bacillus methanolicus MGA3 using RNA-sequencing provides detailed insights into its previously uncharted transcriptional landscape.</title>
        <authorList>
            <person name="Irla M."/>
            <person name="Neshat A."/>
            <person name="Brautaset T."/>
            <person name="Ruckert C."/>
            <person name="Kalinowski J."/>
            <person name="Wendisch V.F."/>
        </authorList>
    </citation>
    <scope>NUCLEOTIDE SEQUENCE [LARGE SCALE GENOMIC DNA]</scope>
    <source>
        <strain evidence="2">MGA3 / ATCC 53907</strain>
    </source>
</reference>
<proteinExistence type="predicted"/>
<name>A0A068LSK4_BACMM</name>
<keyword evidence="2" id="KW-1185">Reference proteome</keyword>
<dbReference type="Proteomes" id="UP000027602">
    <property type="component" value="Chromosome"/>
</dbReference>
<evidence type="ECO:0000313" key="1">
    <source>
        <dbReference type="EMBL" id="AIE60704.1"/>
    </source>
</evidence>
<dbReference type="KEGG" id="bmet:BMMGA3_11540"/>
<protein>
    <submittedName>
        <fullName evidence="1">Uncharacterized protein</fullName>
    </submittedName>
</protein>
<evidence type="ECO:0000313" key="2">
    <source>
        <dbReference type="Proteomes" id="UP000027602"/>
    </source>
</evidence>
<gene>
    <name evidence="1" type="ORF">BMMGA3_11540</name>
</gene>
<dbReference type="HOGENOM" id="CLU_2646965_0_0_9"/>
<dbReference type="AlphaFoldDB" id="A0A068LSK4"/>
<accession>A0A068LSK4</accession>